<keyword evidence="1" id="KW-0812">Transmembrane</keyword>
<feature type="transmembrane region" description="Helical" evidence="1">
    <location>
        <begin position="81"/>
        <end position="102"/>
    </location>
</feature>
<dbReference type="EMBL" id="JAGSPB010000001">
    <property type="protein sequence ID" value="MBV7265515.1"/>
    <property type="molecule type" value="Genomic_DNA"/>
</dbReference>
<protein>
    <submittedName>
        <fullName evidence="2">Uncharacterized protein</fullName>
    </submittedName>
</protein>
<feature type="transmembrane region" description="Helical" evidence="1">
    <location>
        <begin position="12"/>
        <end position="31"/>
    </location>
</feature>
<keyword evidence="1" id="KW-1133">Transmembrane helix</keyword>
<dbReference type="Proteomes" id="UP000699975">
    <property type="component" value="Unassembled WGS sequence"/>
</dbReference>
<feature type="transmembrane region" description="Helical" evidence="1">
    <location>
        <begin position="51"/>
        <end position="74"/>
    </location>
</feature>
<comment type="caution">
    <text evidence="2">The sequence shown here is derived from an EMBL/GenBank/DDBJ whole genome shotgun (WGS) entry which is preliminary data.</text>
</comment>
<evidence type="ECO:0000256" key="1">
    <source>
        <dbReference type="SAM" id="Phobius"/>
    </source>
</evidence>
<keyword evidence="1" id="KW-0472">Membrane</keyword>
<keyword evidence="3" id="KW-1185">Reference proteome</keyword>
<proteinExistence type="predicted"/>
<evidence type="ECO:0000313" key="3">
    <source>
        <dbReference type="Proteomes" id="UP000699975"/>
    </source>
</evidence>
<sequence length="141" mass="15554">MKTASMSKFDYLYLGALIVQLFVFIAGWDWLVMDIHNQVALGGGGPDAQVFVAGLLPTIVAITFAISLGIWMLISVARWGFVRYILALLVLLSALSLVAEVIEPTMNVYFFAAYAIILAMNIAALYFVFQPDAGAWIRRET</sequence>
<evidence type="ECO:0000313" key="2">
    <source>
        <dbReference type="EMBL" id="MBV7265515.1"/>
    </source>
</evidence>
<name>A0ABS6SKK2_9SPHN</name>
<feature type="transmembrane region" description="Helical" evidence="1">
    <location>
        <begin position="108"/>
        <end position="129"/>
    </location>
</feature>
<organism evidence="2 3">
    <name type="scientific">Erythrobacter ani</name>
    <dbReference type="NCBI Taxonomy" id="2827235"/>
    <lineage>
        <taxon>Bacteria</taxon>
        <taxon>Pseudomonadati</taxon>
        <taxon>Pseudomonadota</taxon>
        <taxon>Alphaproteobacteria</taxon>
        <taxon>Sphingomonadales</taxon>
        <taxon>Erythrobacteraceae</taxon>
        <taxon>Erythrobacter/Porphyrobacter group</taxon>
        <taxon>Erythrobacter</taxon>
    </lineage>
</organism>
<dbReference type="RefSeq" id="WP_218315963.1">
    <property type="nucleotide sequence ID" value="NZ_JAGSPB010000001.1"/>
</dbReference>
<gene>
    <name evidence="2" type="ORF">KCG45_04940</name>
</gene>
<accession>A0ABS6SKK2</accession>
<reference evidence="2 3" key="1">
    <citation type="submission" date="2021-04" db="EMBL/GenBank/DDBJ databases">
        <authorList>
            <person name="Pira H."/>
            <person name="Risdian C."/>
            <person name="Wink J."/>
        </authorList>
    </citation>
    <scope>NUCLEOTIDE SEQUENCE [LARGE SCALE GENOMIC DNA]</scope>
    <source>
        <strain evidence="2 3">WH131</strain>
    </source>
</reference>